<gene>
    <name evidence="1" type="ORF">BDP27DRAFT_1385434</name>
</gene>
<comment type="caution">
    <text evidence="1">The sequence shown here is derived from an EMBL/GenBank/DDBJ whole genome shotgun (WGS) entry which is preliminary data.</text>
</comment>
<sequence>MVLQPNLRPLINPGSSSAPHTLDIYSVMDYVCSAEMALTINSVLDPLLAEGDKYGGKAKVIISPQVQPWHASPLKLVSQYALLIFLRSKGTYPNGGNAVTDDLKYTSNTILWDGLVANEISGSWGEKEWTEFLVAKVAV</sequence>
<dbReference type="AlphaFoldDB" id="A0A9P5PD04"/>
<reference evidence="1" key="1">
    <citation type="submission" date="2020-11" db="EMBL/GenBank/DDBJ databases">
        <authorList>
            <consortium name="DOE Joint Genome Institute"/>
            <person name="Ahrendt S."/>
            <person name="Riley R."/>
            <person name="Andreopoulos W."/>
            <person name="Labutti K."/>
            <person name="Pangilinan J."/>
            <person name="Ruiz-Duenas F.J."/>
            <person name="Barrasa J.M."/>
            <person name="Sanchez-Garcia M."/>
            <person name="Camarero S."/>
            <person name="Miyauchi S."/>
            <person name="Serrano A."/>
            <person name="Linde D."/>
            <person name="Babiker R."/>
            <person name="Drula E."/>
            <person name="Ayuso-Fernandez I."/>
            <person name="Pacheco R."/>
            <person name="Padilla G."/>
            <person name="Ferreira P."/>
            <person name="Barriuso J."/>
            <person name="Kellner H."/>
            <person name="Castanera R."/>
            <person name="Alfaro M."/>
            <person name="Ramirez L."/>
            <person name="Pisabarro A.G."/>
            <person name="Kuo A."/>
            <person name="Tritt A."/>
            <person name="Lipzen A."/>
            <person name="He G."/>
            <person name="Yan M."/>
            <person name="Ng V."/>
            <person name="Cullen D."/>
            <person name="Martin F."/>
            <person name="Rosso M.-N."/>
            <person name="Henrissat B."/>
            <person name="Hibbett D."/>
            <person name="Martinez A.T."/>
            <person name="Grigoriev I.V."/>
        </authorList>
    </citation>
    <scope>NUCLEOTIDE SEQUENCE</scope>
    <source>
        <strain evidence="1">AH 40177</strain>
    </source>
</reference>
<dbReference type="OrthoDB" id="37297at2759"/>
<evidence type="ECO:0000313" key="2">
    <source>
        <dbReference type="Proteomes" id="UP000772434"/>
    </source>
</evidence>
<proteinExistence type="predicted"/>
<dbReference type="EMBL" id="JADNRY010000215">
    <property type="protein sequence ID" value="KAF9061076.1"/>
    <property type="molecule type" value="Genomic_DNA"/>
</dbReference>
<dbReference type="Proteomes" id="UP000772434">
    <property type="component" value="Unassembled WGS sequence"/>
</dbReference>
<accession>A0A9P5PD04</accession>
<evidence type="ECO:0000313" key="1">
    <source>
        <dbReference type="EMBL" id="KAF9061076.1"/>
    </source>
</evidence>
<dbReference type="Gene3D" id="3.40.30.10">
    <property type="entry name" value="Glutaredoxin"/>
    <property type="match status" value="1"/>
</dbReference>
<name>A0A9P5PD04_9AGAR</name>
<keyword evidence="2" id="KW-1185">Reference proteome</keyword>
<organism evidence="1 2">
    <name type="scientific">Rhodocollybia butyracea</name>
    <dbReference type="NCBI Taxonomy" id="206335"/>
    <lineage>
        <taxon>Eukaryota</taxon>
        <taxon>Fungi</taxon>
        <taxon>Dikarya</taxon>
        <taxon>Basidiomycota</taxon>
        <taxon>Agaricomycotina</taxon>
        <taxon>Agaricomycetes</taxon>
        <taxon>Agaricomycetidae</taxon>
        <taxon>Agaricales</taxon>
        <taxon>Marasmiineae</taxon>
        <taxon>Omphalotaceae</taxon>
        <taxon>Rhodocollybia</taxon>
    </lineage>
</organism>
<protein>
    <submittedName>
        <fullName evidence="1">Uncharacterized protein</fullName>
    </submittedName>
</protein>